<dbReference type="EMBL" id="JARBJD010000010">
    <property type="protein sequence ID" value="KAK2962539.1"/>
    <property type="molecule type" value="Genomic_DNA"/>
</dbReference>
<evidence type="ECO:0000313" key="4">
    <source>
        <dbReference type="EMBL" id="KAK2962539.1"/>
    </source>
</evidence>
<dbReference type="InterPro" id="IPR019734">
    <property type="entry name" value="TPR_rpt"/>
</dbReference>
<proteinExistence type="inferred from homology"/>
<keyword evidence="4" id="KW-0131">Cell cycle</keyword>
<dbReference type="SUPFAM" id="SSF48452">
    <property type="entry name" value="TPR-like"/>
    <property type="match status" value="1"/>
</dbReference>
<accession>A0ABQ9YG29</accession>
<reference evidence="4 5" key="1">
    <citation type="journal article" date="2022" name="bioRxiv">
        <title>Genomics of Preaxostyla Flagellates Illuminates Evolutionary Transitions and the Path Towards Mitochondrial Loss.</title>
        <authorList>
            <person name="Novak L.V.F."/>
            <person name="Treitli S.C."/>
            <person name="Pyrih J."/>
            <person name="Halakuc P."/>
            <person name="Pipaliya S.V."/>
            <person name="Vacek V."/>
            <person name="Brzon O."/>
            <person name="Soukal P."/>
            <person name="Eme L."/>
            <person name="Dacks J.B."/>
            <person name="Karnkowska A."/>
            <person name="Elias M."/>
            <person name="Hampl V."/>
        </authorList>
    </citation>
    <scope>NUCLEOTIDE SEQUENCE [LARGE SCALE GENOMIC DNA]</scope>
    <source>
        <strain evidence="4">NAU3</strain>
        <tissue evidence="4">Gut</tissue>
    </source>
</reference>
<evidence type="ECO:0000256" key="1">
    <source>
        <dbReference type="ARBA" id="ARBA00022803"/>
    </source>
</evidence>
<dbReference type="InterPro" id="IPR011990">
    <property type="entry name" value="TPR-like_helical_dom_sf"/>
</dbReference>
<sequence>MVTNTPFHTDGLDLYSSVLHTTGRSNDLHSLSVLIATMYPDSYESLVVAGNYYSIINHQKKALLCFQRACQQFPLRAYPYSLAGHECCELGQYSLALALYRHSYTLNPNSTVALLGMGITYHHLQRFGLAETHIRLAHTLNPHSVPILYRLAIVITQGMNGSERVQESIDLFDEALRLSPRNLLMRTRRASLLMTIPDRIEEAVKELLGKAQLSLDKPFDAYFAFEKASQISPTDDMFRTTALRGLIPNDNTITFEVYLQRGVRQEYDTSYLQATEALSSNISTRVGGNNHSLDEAIVQSATSYDSLNKFLRILIRQVFSTLETLKLVSLRWNTTDQTAETIIKDFQKARQKEAQKKSNGGEHVNTDLTVYDWITLSTTHGVMSDQIENATKHLIPNNSNTELTQMKEKRQSQKEVEHRHVR</sequence>
<keyword evidence="5" id="KW-1185">Reference proteome</keyword>
<organism evidence="4 5">
    <name type="scientific">Blattamonas nauphoetae</name>
    <dbReference type="NCBI Taxonomy" id="2049346"/>
    <lineage>
        <taxon>Eukaryota</taxon>
        <taxon>Metamonada</taxon>
        <taxon>Preaxostyla</taxon>
        <taxon>Oxymonadida</taxon>
        <taxon>Blattamonas</taxon>
    </lineage>
</organism>
<protein>
    <submittedName>
        <fullName evidence="4">Cell division cycle protein 27 like protein</fullName>
    </submittedName>
</protein>
<dbReference type="Gene3D" id="1.25.40.10">
    <property type="entry name" value="Tetratricopeptide repeat domain"/>
    <property type="match status" value="1"/>
</dbReference>
<dbReference type="PANTHER" id="PTHR12558:SF13">
    <property type="entry name" value="CELL DIVISION CYCLE PROTEIN 27 HOMOLOG"/>
    <property type="match status" value="1"/>
</dbReference>
<dbReference type="SMART" id="SM00028">
    <property type="entry name" value="TPR"/>
    <property type="match status" value="4"/>
</dbReference>
<evidence type="ECO:0000256" key="2">
    <source>
        <dbReference type="ARBA" id="ARBA00038210"/>
    </source>
</evidence>
<dbReference type="Proteomes" id="UP001281761">
    <property type="component" value="Unassembled WGS sequence"/>
</dbReference>
<dbReference type="GO" id="GO:0051301">
    <property type="term" value="P:cell division"/>
    <property type="evidence" value="ECO:0007669"/>
    <property type="project" value="UniProtKB-KW"/>
</dbReference>
<dbReference type="InterPro" id="IPR019170">
    <property type="entry name" value="Meckelin"/>
</dbReference>
<dbReference type="Pfam" id="PF09773">
    <property type="entry name" value="Meckelin"/>
    <property type="match status" value="1"/>
</dbReference>
<feature type="region of interest" description="Disordered" evidence="3">
    <location>
        <begin position="392"/>
        <end position="422"/>
    </location>
</feature>
<gene>
    <name evidence="4" type="ORF">BLNAU_2371</name>
</gene>
<evidence type="ECO:0000313" key="5">
    <source>
        <dbReference type="Proteomes" id="UP001281761"/>
    </source>
</evidence>
<evidence type="ECO:0000256" key="3">
    <source>
        <dbReference type="SAM" id="MobiDB-lite"/>
    </source>
</evidence>
<dbReference type="PANTHER" id="PTHR12558">
    <property type="entry name" value="CELL DIVISION CYCLE 16,23,27"/>
    <property type="match status" value="1"/>
</dbReference>
<name>A0ABQ9YG29_9EUKA</name>
<feature type="compositionally biased region" description="Basic and acidic residues" evidence="3">
    <location>
        <begin position="405"/>
        <end position="422"/>
    </location>
</feature>
<comment type="caution">
    <text evidence="4">The sequence shown here is derived from an EMBL/GenBank/DDBJ whole genome shotgun (WGS) entry which is preliminary data.</text>
</comment>
<keyword evidence="1" id="KW-0802">TPR repeat</keyword>
<comment type="similarity">
    <text evidence="2">Belongs to the APC3/CDC27 family.</text>
</comment>
<keyword evidence="4" id="KW-0132">Cell division</keyword>